<dbReference type="OrthoDB" id="10052040at2759"/>
<evidence type="ECO:0000313" key="4">
    <source>
        <dbReference type="EMBL" id="PHJ21245.1"/>
    </source>
</evidence>
<name>A0A2C6KZ88_9APIC</name>
<proteinExistence type="predicted"/>
<dbReference type="InterPro" id="IPR027413">
    <property type="entry name" value="GROEL-like_equatorial_sf"/>
</dbReference>
<dbReference type="GO" id="GO:0140662">
    <property type="term" value="F:ATP-dependent protein folding chaperone"/>
    <property type="evidence" value="ECO:0007669"/>
    <property type="project" value="InterPro"/>
</dbReference>
<comment type="caution">
    <text evidence="4">The sequence shown here is derived from an EMBL/GenBank/DDBJ whole genome shotgun (WGS) entry which is preliminary data.</text>
</comment>
<evidence type="ECO:0000256" key="2">
    <source>
        <dbReference type="ARBA" id="ARBA00022840"/>
    </source>
</evidence>
<dbReference type="AlphaFoldDB" id="A0A2C6KZ88"/>
<dbReference type="RefSeq" id="XP_067922929.1">
    <property type="nucleotide sequence ID" value="XM_068065097.1"/>
</dbReference>
<organism evidence="4 5">
    <name type="scientific">Cystoisospora suis</name>
    <dbReference type="NCBI Taxonomy" id="483139"/>
    <lineage>
        <taxon>Eukaryota</taxon>
        <taxon>Sar</taxon>
        <taxon>Alveolata</taxon>
        <taxon>Apicomplexa</taxon>
        <taxon>Conoidasida</taxon>
        <taxon>Coccidia</taxon>
        <taxon>Eucoccidiorida</taxon>
        <taxon>Eimeriorina</taxon>
        <taxon>Sarcocystidae</taxon>
        <taxon>Cystoisospora</taxon>
    </lineage>
</organism>
<keyword evidence="1" id="KW-0547">Nucleotide-binding</keyword>
<sequence>MLAIPKTLAENAGLDAEESILTLIDEYEANRKQQPVGLNLNTGKILSPAVEGVWDNYRVKRQMLSIAPTLAQQLLLVDEVLKAGKSMGRGGGGC</sequence>
<dbReference type="VEuPathDB" id="ToxoDB:CSUI_004916"/>
<evidence type="ECO:0000256" key="1">
    <source>
        <dbReference type="ARBA" id="ARBA00022741"/>
    </source>
</evidence>
<protein>
    <submittedName>
        <fullName evidence="4">Tcp-1 chaperonin</fullName>
    </submittedName>
</protein>
<dbReference type="PANTHER" id="PTHR11353">
    <property type="entry name" value="CHAPERONIN"/>
    <property type="match status" value="1"/>
</dbReference>
<dbReference type="InterPro" id="IPR002423">
    <property type="entry name" value="Cpn60/GroEL/TCP-1"/>
</dbReference>
<dbReference type="InterPro" id="IPR017998">
    <property type="entry name" value="Chaperone_TCP-1"/>
</dbReference>
<gene>
    <name evidence="4" type="ORF">CSUI_004916</name>
</gene>
<evidence type="ECO:0000313" key="5">
    <source>
        <dbReference type="Proteomes" id="UP000221165"/>
    </source>
</evidence>
<dbReference type="Proteomes" id="UP000221165">
    <property type="component" value="Unassembled WGS sequence"/>
</dbReference>
<dbReference type="Gene3D" id="1.10.560.10">
    <property type="entry name" value="GroEL-like equatorial domain"/>
    <property type="match status" value="1"/>
</dbReference>
<dbReference type="GO" id="GO:0005524">
    <property type="term" value="F:ATP binding"/>
    <property type="evidence" value="ECO:0007669"/>
    <property type="project" value="UniProtKB-KW"/>
</dbReference>
<keyword evidence="2" id="KW-0067">ATP-binding</keyword>
<accession>A0A2C6KZ88</accession>
<keyword evidence="5" id="KW-1185">Reference proteome</keyword>
<dbReference type="Pfam" id="PF00118">
    <property type="entry name" value="Cpn60_TCP1"/>
    <property type="match status" value="1"/>
</dbReference>
<dbReference type="SUPFAM" id="SSF48592">
    <property type="entry name" value="GroEL equatorial domain-like"/>
    <property type="match status" value="1"/>
</dbReference>
<reference evidence="4 5" key="1">
    <citation type="journal article" date="2017" name="Int. J. Parasitol.">
        <title>The genome of the protozoan parasite Cystoisospora suis and a reverse vaccinology approach to identify vaccine candidates.</title>
        <authorList>
            <person name="Palmieri N."/>
            <person name="Shrestha A."/>
            <person name="Ruttkowski B."/>
            <person name="Beck T."/>
            <person name="Vogl C."/>
            <person name="Tomley F."/>
            <person name="Blake D.P."/>
            <person name="Joachim A."/>
        </authorList>
    </citation>
    <scope>NUCLEOTIDE SEQUENCE [LARGE SCALE GENOMIC DNA]</scope>
    <source>
        <strain evidence="4 5">Wien I</strain>
    </source>
</reference>
<keyword evidence="3" id="KW-0143">Chaperone</keyword>
<evidence type="ECO:0000256" key="3">
    <source>
        <dbReference type="ARBA" id="ARBA00023186"/>
    </source>
</evidence>
<dbReference type="EMBL" id="MIGC01002353">
    <property type="protein sequence ID" value="PHJ21245.1"/>
    <property type="molecule type" value="Genomic_DNA"/>
</dbReference>
<dbReference type="GeneID" id="94428308"/>